<evidence type="ECO:0000313" key="3">
    <source>
        <dbReference type="Proteomes" id="UP001303946"/>
    </source>
</evidence>
<evidence type="ECO:0008006" key="4">
    <source>
        <dbReference type="Google" id="ProtNLM"/>
    </source>
</evidence>
<keyword evidence="3" id="KW-1185">Reference proteome</keyword>
<evidence type="ECO:0000313" key="2">
    <source>
        <dbReference type="EMBL" id="WOB06943.1"/>
    </source>
</evidence>
<protein>
    <recommendedName>
        <fullName evidence="4">Secreted protein</fullName>
    </recommendedName>
</protein>
<organism evidence="2 3">
    <name type="scientific">Piscinibacter gummiphilus</name>
    <dbReference type="NCBI Taxonomy" id="946333"/>
    <lineage>
        <taxon>Bacteria</taxon>
        <taxon>Pseudomonadati</taxon>
        <taxon>Pseudomonadota</taxon>
        <taxon>Betaproteobacteria</taxon>
        <taxon>Burkholderiales</taxon>
        <taxon>Sphaerotilaceae</taxon>
        <taxon>Piscinibacter</taxon>
    </lineage>
</organism>
<dbReference type="Proteomes" id="UP001303946">
    <property type="component" value="Chromosome"/>
</dbReference>
<proteinExistence type="predicted"/>
<keyword evidence="1" id="KW-0732">Signal</keyword>
<feature type="signal peptide" evidence="1">
    <location>
        <begin position="1"/>
        <end position="25"/>
    </location>
</feature>
<dbReference type="RefSeq" id="WP_316699595.1">
    <property type="nucleotide sequence ID" value="NZ_CP136336.1"/>
</dbReference>
<name>A0ABZ0CVR2_9BURK</name>
<dbReference type="EMBL" id="CP136336">
    <property type="protein sequence ID" value="WOB06943.1"/>
    <property type="molecule type" value="Genomic_DNA"/>
</dbReference>
<feature type="chain" id="PRO_5046252065" description="Secreted protein" evidence="1">
    <location>
        <begin position="26"/>
        <end position="148"/>
    </location>
</feature>
<accession>A0ABZ0CVR2</accession>
<gene>
    <name evidence="2" type="ORF">RXV79_18695</name>
</gene>
<evidence type="ECO:0000256" key="1">
    <source>
        <dbReference type="SAM" id="SignalP"/>
    </source>
</evidence>
<reference evidence="2 3" key="1">
    <citation type="submission" date="2023-10" db="EMBL/GenBank/DDBJ databases">
        <title>Bacteria for the degradation of biodegradable plastic PBAT(Polybutylene adipate terephthalate).</title>
        <authorList>
            <person name="Weon H.-Y."/>
            <person name="Yeon J."/>
        </authorList>
    </citation>
    <scope>NUCLEOTIDE SEQUENCE [LARGE SCALE GENOMIC DNA]</scope>
    <source>
        <strain evidence="2 3">SBD 7-3</strain>
    </source>
</reference>
<sequence length="148" mass="15884">MKRPFCKSSLVLAGLSVALSAHSIASETQHVPPSIEGTTNIKVVVASCKGELKKQLEVRDAGQVKKLVAEMEQLRRPNGVAASKFGCDTAVTFLKDDVPVTLVHVFPCSAIERAPASLKRYFQYSGGFGQLPELSRLVKGLGKGVECK</sequence>